<keyword evidence="1" id="KW-0548">Nucleotidyltransferase</keyword>
<name>A0A820IYJ3_9BILA</name>
<dbReference type="EC" id="2.7.7.48" evidence="1"/>
<keyword evidence="4" id="KW-1185">Reference proteome</keyword>
<dbReference type="GO" id="GO:0003723">
    <property type="term" value="F:RNA binding"/>
    <property type="evidence" value="ECO:0007669"/>
    <property type="project" value="UniProtKB-KW"/>
</dbReference>
<dbReference type="Pfam" id="PF05183">
    <property type="entry name" value="RdRP"/>
    <property type="match status" value="1"/>
</dbReference>
<keyword evidence="1" id="KW-0694">RNA-binding</keyword>
<organism evidence="3 4">
    <name type="scientific">Rotaria socialis</name>
    <dbReference type="NCBI Taxonomy" id="392032"/>
    <lineage>
        <taxon>Eukaryota</taxon>
        <taxon>Metazoa</taxon>
        <taxon>Spiralia</taxon>
        <taxon>Gnathifera</taxon>
        <taxon>Rotifera</taxon>
        <taxon>Eurotatoria</taxon>
        <taxon>Bdelloidea</taxon>
        <taxon>Philodinida</taxon>
        <taxon>Philodinidae</taxon>
        <taxon>Rotaria</taxon>
    </lineage>
</organism>
<comment type="caution">
    <text evidence="3">The sequence shown here is derived from an EMBL/GenBank/DDBJ whole genome shotgun (WGS) entry which is preliminary data.</text>
</comment>
<proteinExistence type="inferred from homology"/>
<dbReference type="GO" id="GO:0030422">
    <property type="term" value="P:siRNA processing"/>
    <property type="evidence" value="ECO:0007669"/>
    <property type="project" value="TreeGrafter"/>
</dbReference>
<keyword evidence="1" id="KW-0808">Transferase</keyword>
<evidence type="ECO:0000259" key="2">
    <source>
        <dbReference type="Pfam" id="PF05183"/>
    </source>
</evidence>
<sequence length="768" mass="87424">MSYKTFLSEFPTFNAQYAIELLHSLNSTFDSQCSTNENLRNIMLDLAKRDDNCFYETALRAYRQLQNDKSHDLTTIFNNKEFNDTYNFCKKERENSVSKSQRNTTKSYKVANVHVTPTSTCIMPLEATGGHRALRHKDFNGVNDFCLVYLKPDSGAKYIKKCDRYQRVFQSGIEICNNRYHAFGASNSQLRESSYWFIRATSREEAHEKRQKFGDFSRINNVGKYVARLGLWFSTTHSTGIELTFVPDPKEFNNRVEQGDQCVTIITDIERNGYLFTDGNGLISKGLARIIAERLDYLVKSEQNELYPSAYQIRMAGCKGLVIIDPESNLNQYYIKIRSSMNKIPCDDWNLDICESSQPIPHSLNNQIIVLLSDLGIPDSVFLELQDQWFTNKDKALSSTEKLLKNKIPLPLNECRYMFGCALESTLEQGQCFIRYQILNDDGKPFEIPKFETVVGPVIITKNPCSYAGDIIKLEAVDISELACLQDVLVFSTKGYRPDCSKIAGSDLDGDQYFVYWGRQLQISETITPLEYNTLSASVCSTCITSDDIINYWLSLLGATSYGEIFNLHAIVVDKNKEHYPKRTCQPLAIELADMFSAAIDSGKTGYQINKDRIKEIRKIVGSNYPDFLMKKPSYQSQSILGILYRRADDLKKANSNSSEDHETDSSKTSCTQADERNFRFYVKVRTALNVDPYVIHQELLTVFDTKVPSKILIEAWCDYYKKKNSTTSGSMESSIPRSVEDIDEAHSLCNTSLQSSTTTTMGSDTNE</sequence>
<dbReference type="EMBL" id="CAJOBP010001815">
    <property type="protein sequence ID" value="CAF4313919.1"/>
    <property type="molecule type" value="Genomic_DNA"/>
</dbReference>
<dbReference type="InterPro" id="IPR007855">
    <property type="entry name" value="RDRP"/>
</dbReference>
<dbReference type="GO" id="GO:0031380">
    <property type="term" value="C:nuclear RNA-directed RNA polymerase complex"/>
    <property type="evidence" value="ECO:0007669"/>
    <property type="project" value="TreeGrafter"/>
</dbReference>
<evidence type="ECO:0000313" key="4">
    <source>
        <dbReference type="Proteomes" id="UP000663873"/>
    </source>
</evidence>
<dbReference type="PANTHER" id="PTHR23079:SF55">
    <property type="entry name" value="RNA-DIRECTED RNA POLYMERASE"/>
    <property type="match status" value="1"/>
</dbReference>
<dbReference type="GO" id="GO:0003968">
    <property type="term" value="F:RNA-directed RNA polymerase activity"/>
    <property type="evidence" value="ECO:0007669"/>
    <property type="project" value="UniProtKB-KW"/>
</dbReference>
<dbReference type="InterPro" id="IPR057596">
    <property type="entry name" value="RDRP_core"/>
</dbReference>
<reference evidence="3" key="1">
    <citation type="submission" date="2021-02" db="EMBL/GenBank/DDBJ databases">
        <authorList>
            <person name="Nowell W R."/>
        </authorList>
    </citation>
    <scope>NUCLEOTIDE SEQUENCE</scope>
</reference>
<dbReference type="AlphaFoldDB" id="A0A820IYJ3"/>
<evidence type="ECO:0000313" key="3">
    <source>
        <dbReference type="EMBL" id="CAF4313919.1"/>
    </source>
</evidence>
<comment type="similarity">
    <text evidence="1">Belongs to the RdRP family.</text>
</comment>
<gene>
    <name evidence="3" type="ORF">UJA718_LOCUS13425</name>
</gene>
<evidence type="ECO:0000256" key="1">
    <source>
        <dbReference type="RuleBase" id="RU363098"/>
    </source>
</evidence>
<dbReference type="Proteomes" id="UP000663873">
    <property type="component" value="Unassembled WGS sequence"/>
</dbReference>
<dbReference type="PANTHER" id="PTHR23079">
    <property type="entry name" value="RNA-DEPENDENT RNA POLYMERASE"/>
    <property type="match status" value="1"/>
</dbReference>
<protein>
    <recommendedName>
        <fullName evidence="1">RNA-dependent RNA polymerase</fullName>
        <ecNumber evidence="1">2.7.7.48</ecNumber>
    </recommendedName>
</protein>
<feature type="domain" description="RDRP core" evidence="2">
    <location>
        <begin position="115"/>
        <end position="401"/>
    </location>
</feature>
<accession>A0A820IYJ3</accession>
<keyword evidence="1" id="KW-0696">RNA-directed RNA polymerase</keyword>
<comment type="catalytic activity">
    <reaction evidence="1">
        <text>RNA(n) + a ribonucleoside 5'-triphosphate = RNA(n+1) + diphosphate</text>
        <dbReference type="Rhea" id="RHEA:21248"/>
        <dbReference type="Rhea" id="RHEA-COMP:14527"/>
        <dbReference type="Rhea" id="RHEA-COMP:17342"/>
        <dbReference type="ChEBI" id="CHEBI:33019"/>
        <dbReference type="ChEBI" id="CHEBI:61557"/>
        <dbReference type="ChEBI" id="CHEBI:140395"/>
        <dbReference type="EC" id="2.7.7.48"/>
    </reaction>
</comment>